<sequence>MANSPVHGRSVCCFQHFRPHSLLLPLWHGPRLVPLLSDHTQSGSVYGSVEPEEPDIMSAFDITKFDPQPSQELICSICYCVLTNALESRCRHVFCKQCIETWLQHHHSCPTCRDYLRRHHLKPVLPLVQNMLNALTVVCDFRDKGCQAPVTMEQYENHIKNCEYQTVKCPNGCEQLLLLKDKQDHEQNTCELRIVKCQLGCELSLPFRQNLSHSCITALKEHIRDKEKQLEGVVAFLQRMVQAVHDLGKTLDIESSRSHLLHRFHDITSQLEQEQHMINQLKKHFMCSVSSASHASEVTSDVSIRALTTSSSSLSSCTAANASNNSSLPQINLDEEMEQPRTSLLESLVQEAIGSGSRDRMGSIDQVDGYREGDQNEDRIQNRWSMNQSRSRQHVNSTNRSNQEMADPRHQETLEQETVDVGAAENSISSEDEEYLPNYRTSVRHLSPEVTESHGSYSSDTSDGLSDSFASSDDSEYTPINSSLETDDDISDSFTVTSYSFDSPLSEITDDSNSGSHGEDHNRGSEHLASENESSVAEISRPPQGAAVSESHIYSYGSPHLEEEVVVRDEEYLQDDIDQENDNHGISSSGQAVSHVHPQEAGVCLSTCAMFRLRNVLYKPDHGNSIASSSLFHDGQSHTVDKQEGPCYSQELCTGQSNVDLSMDSQMQIEIKEHQTGSKNNLSHLQDTSNIHDTYQINVVINSDSTSLSAEDEHDDNKEMPNSFAQTSDHSSHGSDTIEQPACSSLYAGGCCQITGQFENNSAYAGVRVQDAGTGNDVGAAETEAVTEELSTNVPDDRSSTWHRSRFRDIYTSSDTESDDSRCRRMPRNILSVAGGNTENANSLAPKCQQSLLRKNNLTVITQEAGSSANASPERPCSKRKSACILQEPESKHPRVERKMCSDGGSTERNGVSLVTDTRAVHRKHSHRLSSSTRSTSTACVVSGSTLLSINSSVSAASASLPNPPPWARPNHMTGMAAAASGQTSSNLTPVHGSVASRTRSNCRGLSMQASVTQQPRYSRQTIATSVGSASANGHGLVHIPDIPVPPNTYQLLTAYAEDDETDSTWTPTGSSQSESD</sequence>
<feature type="compositionally biased region" description="Basic and acidic residues" evidence="5">
    <location>
        <begin position="357"/>
        <end position="381"/>
    </location>
</feature>
<dbReference type="Proteomes" id="UP000245119">
    <property type="component" value="Linkage Group LG1"/>
</dbReference>
<keyword evidence="2 4" id="KW-0863">Zinc-finger</keyword>
<organism evidence="8 9">
    <name type="scientific">Pomacea canaliculata</name>
    <name type="common">Golden apple snail</name>
    <dbReference type="NCBI Taxonomy" id="400727"/>
    <lineage>
        <taxon>Eukaryota</taxon>
        <taxon>Metazoa</taxon>
        <taxon>Spiralia</taxon>
        <taxon>Lophotrochozoa</taxon>
        <taxon>Mollusca</taxon>
        <taxon>Gastropoda</taxon>
        <taxon>Caenogastropoda</taxon>
        <taxon>Architaenioglossa</taxon>
        <taxon>Ampullarioidea</taxon>
        <taxon>Ampullariidae</taxon>
        <taxon>Pomacea</taxon>
    </lineage>
</organism>
<feature type="compositionally biased region" description="Polar residues" evidence="5">
    <location>
        <begin position="1064"/>
        <end position="1077"/>
    </location>
</feature>
<dbReference type="PROSITE" id="PS00518">
    <property type="entry name" value="ZF_RING_1"/>
    <property type="match status" value="1"/>
</dbReference>
<evidence type="ECO:0000256" key="5">
    <source>
        <dbReference type="SAM" id="MobiDB-lite"/>
    </source>
</evidence>
<feature type="compositionally biased region" description="Polar residues" evidence="5">
    <location>
        <begin position="723"/>
        <end position="738"/>
    </location>
</feature>
<name>A0A2T7Q0M0_POMCA</name>
<evidence type="ECO:0000256" key="1">
    <source>
        <dbReference type="ARBA" id="ARBA00022723"/>
    </source>
</evidence>
<dbReference type="GO" id="GO:0008270">
    <property type="term" value="F:zinc ion binding"/>
    <property type="evidence" value="ECO:0007669"/>
    <property type="project" value="UniProtKB-KW"/>
</dbReference>
<dbReference type="PANTHER" id="PTHR10131:SF94">
    <property type="entry name" value="TNF RECEPTOR-ASSOCIATED FACTOR 4"/>
    <property type="match status" value="1"/>
</dbReference>
<evidence type="ECO:0000259" key="6">
    <source>
        <dbReference type="PROSITE" id="PS50089"/>
    </source>
</evidence>
<dbReference type="InterPro" id="IPR001293">
    <property type="entry name" value="Znf_TRAF"/>
</dbReference>
<dbReference type="EMBL" id="PZQS01000001">
    <property type="protein sequence ID" value="PVD39208.1"/>
    <property type="molecule type" value="Genomic_DNA"/>
</dbReference>
<feature type="compositionally biased region" description="Basic and acidic residues" evidence="5">
    <location>
        <begin position="517"/>
        <end position="530"/>
    </location>
</feature>
<dbReference type="SUPFAM" id="SSF57850">
    <property type="entry name" value="RING/U-box"/>
    <property type="match status" value="1"/>
</dbReference>
<keyword evidence="1 4" id="KW-0479">Metal-binding</keyword>
<evidence type="ECO:0008006" key="10">
    <source>
        <dbReference type="Google" id="ProtNLM"/>
    </source>
</evidence>
<dbReference type="PROSITE" id="PS50089">
    <property type="entry name" value="ZF_RING_2"/>
    <property type="match status" value="1"/>
</dbReference>
<dbReference type="InterPro" id="IPR013083">
    <property type="entry name" value="Znf_RING/FYVE/PHD"/>
</dbReference>
<feature type="region of interest" description="Disordered" evidence="5">
    <location>
        <begin position="353"/>
        <end position="421"/>
    </location>
</feature>
<dbReference type="Pfam" id="PF13923">
    <property type="entry name" value="zf-C3HC4_2"/>
    <property type="match status" value="1"/>
</dbReference>
<dbReference type="SUPFAM" id="SSF49599">
    <property type="entry name" value="TRAF domain-like"/>
    <property type="match status" value="1"/>
</dbReference>
<keyword evidence="3 4" id="KW-0862">Zinc</keyword>
<dbReference type="InterPro" id="IPR017907">
    <property type="entry name" value="Znf_RING_CS"/>
</dbReference>
<feature type="zinc finger region" description="TRAF-type" evidence="4">
    <location>
        <begin position="158"/>
        <end position="201"/>
    </location>
</feature>
<dbReference type="PANTHER" id="PTHR10131">
    <property type="entry name" value="TNF RECEPTOR ASSOCIATED FACTOR"/>
    <property type="match status" value="1"/>
</dbReference>
<feature type="region of interest" description="Disordered" evidence="5">
    <location>
        <begin position="447"/>
        <end position="490"/>
    </location>
</feature>
<gene>
    <name evidence="8" type="ORF">C0Q70_01836</name>
</gene>
<dbReference type="InterPro" id="IPR001841">
    <property type="entry name" value="Znf_RING"/>
</dbReference>
<dbReference type="STRING" id="400727.A0A2T7Q0M0"/>
<protein>
    <recommendedName>
        <fullName evidence="10">RING-type domain-containing protein</fullName>
    </recommendedName>
</protein>
<feature type="domain" description="RING-type" evidence="6">
    <location>
        <begin position="75"/>
        <end position="113"/>
    </location>
</feature>
<proteinExistence type="predicted"/>
<comment type="caution">
    <text evidence="8">The sequence shown here is derived from an EMBL/GenBank/DDBJ whole genome shotgun (WGS) entry which is preliminary data.</text>
</comment>
<evidence type="ECO:0000313" key="8">
    <source>
        <dbReference type="EMBL" id="PVD39208.1"/>
    </source>
</evidence>
<evidence type="ECO:0000313" key="9">
    <source>
        <dbReference type="Proteomes" id="UP000245119"/>
    </source>
</evidence>
<evidence type="ECO:0000256" key="3">
    <source>
        <dbReference type="ARBA" id="ARBA00022833"/>
    </source>
</evidence>
<feature type="compositionally biased region" description="Polar residues" evidence="5">
    <location>
        <begin position="382"/>
        <end position="404"/>
    </location>
</feature>
<dbReference type="SMART" id="SM00184">
    <property type="entry name" value="RING"/>
    <property type="match status" value="1"/>
</dbReference>
<feature type="region of interest" description="Disordered" evidence="5">
    <location>
        <begin position="706"/>
        <end position="738"/>
    </location>
</feature>
<dbReference type="AlphaFoldDB" id="A0A2T7Q0M0"/>
<accession>A0A2T7Q0M0</accession>
<evidence type="ECO:0000256" key="2">
    <source>
        <dbReference type="ARBA" id="ARBA00022771"/>
    </source>
</evidence>
<evidence type="ECO:0000256" key="4">
    <source>
        <dbReference type="PROSITE-ProRule" id="PRU00207"/>
    </source>
</evidence>
<reference evidence="8 9" key="1">
    <citation type="submission" date="2018-04" db="EMBL/GenBank/DDBJ databases">
        <title>The genome of golden apple snail Pomacea canaliculata provides insight into stress tolerance and invasive adaptation.</title>
        <authorList>
            <person name="Liu C."/>
            <person name="Liu B."/>
            <person name="Ren Y."/>
            <person name="Zhang Y."/>
            <person name="Wang H."/>
            <person name="Li S."/>
            <person name="Jiang F."/>
            <person name="Yin L."/>
            <person name="Zhang G."/>
            <person name="Qian W."/>
            <person name="Fan W."/>
        </authorList>
    </citation>
    <scope>NUCLEOTIDE SEQUENCE [LARGE SCALE GENOMIC DNA]</scope>
    <source>
        <strain evidence="8">SZHN2017</strain>
        <tissue evidence="8">Muscle</tissue>
    </source>
</reference>
<keyword evidence="9" id="KW-1185">Reference proteome</keyword>
<feature type="region of interest" description="Disordered" evidence="5">
    <location>
        <begin position="1057"/>
        <end position="1077"/>
    </location>
</feature>
<dbReference type="Gene3D" id="3.30.40.10">
    <property type="entry name" value="Zinc/RING finger domain, C3HC4 (zinc finger)"/>
    <property type="match status" value="2"/>
</dbReference>
<feature type="domain" description="TRAF-type" evidence="7">
    <location>
        <begin position="158"/>
        <end position="201"/>
    </location>
</feature>
<feature type="region of interest" description="Disordered" evidence="5">
    <location>
        <begin position="502"/>
        <end position="548"/>
    </location>
</feature>
<dbReference type="PROSITE" id="PS50145">
    <property type="entry name" value="ZF_TRAF"/>
    <property type="match status" value="1"/>
</dbReference>
<feature type="compositionally biased region" description="Polar residues" evidence="5">
    <location>
        <begin position="453"/>
        <end position="484"/>
    </location>
</feature>
<dbReference type="OrthoDB" id="9049620at2759"/>
<evidence type="ECO:0000259" key="7">
    <source>
        <dbReference type="PROSITE" id="PS50145"/>
    </source>
</evidence>